<dbReference type="Gene3D" id="1.10.10.630">
    <property type="entry name" value="DnaD domain-like"/>
    <property type="match status" value="1"/>
</dbReference>
<dbReference type="InterPro" id="IPR034829">
    <property type="entry name" value="DnaD-like_sf"/>
</dbReference>
<dbReference type="Proteomes" id="UP000824260">
    <property type="component" value="Unassembled WGS sequence"/>
</dbReference>
<dbReference type="Pfam" id="PF07261">
    <property type="entry name" value="DnaB_2"/>
    <property type="match status" value="1"/>
</dbReference>
<evidence type="ECO:0000256" key="1">
    <source>
        <dbReference type="ARBA" id="ARBA00093462"/>
    </source>
</evidence>
<evidence type="ECO:0000313" key="5">
    <source>
        <dbReference type="Proteomes" id="UP000824260"/>
    </source>
</evidence>
<dbReference type="SUPFAM" id="SSF158499">
    <property type="entry name" value="DnaD domain-like"/>
    <property type="match status" value="1"/>
</dbReference>
<evidence type="ECO:0000256" key="2">
    <source>
        <dbReference type="SAM" id="MobiDB-lite"/>
    </source>
</evidence>
<reference evidence="4" key="1">
    <citation type="submission" date="2020-10" db="EMBL/GenBank/DDBJ databases">
        <authorList>
            <person name="Gilroy R."/>
        </authorList>
    </citation>
    <scope>NUCLEOTIDE SEQUENCE</scope>
    <source>
        <strain evidence="4">ChiSjej6B24-2974</strain>
    </source>
</reference>
<proteinExistence type="inferred from homology"/>
<dbReference type="AlphaFoldDB" id="A0A9D1CXF8"/>
<comment type="caution">
    <text evidence="4">The sequence shown here is derived from an EMBL/GenBank/DDBJ whole genome shotgun (WGS) entry which is preliminary data.</text>
</comment>
<reference evidence="4" key="2">
    <citation type="journal article" date="2021" name="PeerJ">
        <title>Extensive microbial diversity within the chicken gut microbiome revealed by metagenomics and culture.</title>
        <authorList>
            <person name="Gilroy R."/>
            <person name="Ravi A."/>
            <person name="Getino M."/>
            <person name="Pursley I."/>
            <person name="Horton D.L."/>
            <person name="Alikhan N.F."/>
            <person name="Baker D."/>
            <person name="Gharbi K."/>
            <person name="Hall N."/>
            <person name="Watson M."/>
            <person name="Adriaenssens E.M."/>
            <person name="Foster-Nyarko E."/>
            <person name="Jarju S."/>
            <person name="Secka A."/>
            <person name="Antonio M."/>
            <person name="Oren A."/>
            <person name="Chaudhuri R.R."/>
            <person name="La Ragione R."/>
            <person name="Hildebrand F."/>
            <person name="Pallen M.J."/>
        </authorList>
    </citation>
    <scope>NUCLEOTIDE SEQUENCE</scope>
    <source>
        <strain evidence="4">ChiSjej6B24-2974</strain>
    </source>
</reference>
<dbReference type="EMBL" id="DVFZ01000051">
    <property type="protein sequence ID" value="HIQ82460.1"/>
    <property type="molecule type" value="Genomic_DNA"/>
</dbReference>
<evidence type="ECO:0000259" key="3">
    <source>
        <dbReference type="Pfam" id="PF07261"/>
    </source>
</evidence>
<accession>A0A9D1CXF8</accession>
<feature type="compositionally biased region" description="Basic and acidic residues" evidence="2">
    <location>
        <begin position="429"/>
        <end position="442"/>
    </location>
</feature>
<feature type="domain" description="DnaB/C C-terminal" evidence="3">
    <location>
        <begin position="378"/>
        <end position="432"/>
    </location>
</feature>
<gene>
    <name evidence="4" type="ORF">IAA52_05100</name>
</gene>
<evidence type="ECO:0000313" key="4">
    <source>
        <dbReference type="EMBL" id="HIQ82460.1"/>
    </source>
</evidence>
<feature type="region of interest" description="Disordered" evidence="2">
    <location>
        <begin position="418"/>
        <end position="473"/>
    </location>
</feature>
<comment type="similarity">
    <text evidence="1">Belongs to the DnaB/DnaD family.</text>
</comment>
<dbReference type="InterPro" id="IPR006343">
    <property type="entry name" value="DnaB/C_C"/>
</dbReference>
<name>A0A9D1CXF8_9FIRM</name>
<sequence>MAFLSFDKGAVVYGSTPVENMFLLEYLPTAQDDCLRVYLYARLLCCHPELGGSVADIARALRITEEAVEDAFRFWEREGLVKRLSDRPPSYALTPMRGASPVSEMDQHYYQFRDFNASLQRLFGDVILHGEVEIAQEWVTVFGYTTEAALRIADYGLSGLRYSRKTPRATLRKLDNLAREWSERGARTLEDVERMIAEKSGDYAAAEAVLKRFGLRRRPTEDELALVRKWRGSWGFETEAILAACEATTNAQNPSFAYLDKVLEGRYLQADECYGALRGVLRELGSAAQPTPDTLRRYAAFLEAGFEPRTVETAAIALNAKNRHRFEDLERLLAQWAEKGLLSADAAEAYLQRQRALERELTALFRLAGSDRTPGLAEIAQYETWKNRFSEEMLRLAAEMSREKGRVMTAMDKLLSAWEKEGVSTPEQARARQERPREKRGSDNPALRYEQRTLEGDGDDLFTDLTKYGGNGE</sequence>
<protein>
    <submittedName>
        <fullName evidence="4">DnaD domain protein</fullName>
    </submittedName>
</protein>
<organism evidence="4 5">
    <name type="scientific">Candidatus Pullichristensenella stercorigallinarum</name>
    <dbReference type="NCBI Taxonomy" id="2840909"/>
    <lineage>
        <taxon>Bacteria</taxon>
        <taxon>Bacillati</taxon>
        <taxon>Bacillota</taxon>
        <taxon>Clostridia</taxon>
        <taxon>Candidatus Pullichristensenella</taxon>
    </lineage>
</organism>